<evidence type="ECO:0000256" key="1">
    <source>
        <dbReference type="ARBA" id="ARBA00004123"/>
    </source>
</evidence>
<accession>A0ABR3PG39</accession>
<keyword evidence="5" id="KW-0539">Nucleus</keyword>
<feature type="region of interest" description="Disordered" evidence="6">
    <location>
        <begin position="167"/>
        <end position="276"/>
    </location>
</feature>
<dbReference type="PANTHER" id="PTHR15741">
    <property type="entry name" value="BASIC HELIX-LOOP-HELIX ZIP TRANSCRIPTION FACTOR"/>
    <property type="match status" value="1"/>
</dbReference>
<feature type="compositionally biased region" description="Polar residues" evidence="6">
    <location>
        <begin position="298"/>
        <end position="314"/>
    </location>
</feature>
<keyword evidence="9" id="KW-1185">Reference proteome</keyword>
<feature type="region of interest" description="Disordered" evidence="6">
    <location>
        <begin position="288"/>
        <end position="314"/>
    </location>
</feature>
<dbReference type="InterPro" id="IPR036638">
    <property type="entry name" value="HLH_DNA-bd_sf"/>
</dbReference>
<keyword evidence="2" id="KW-0805">Transcription regulation</keyword>
<feature type="compositionally biased region" description="Polar residues" evidence="6">
    <location>
        <begin position="210"/>
        <end position="232"/>
    </location>
</feature>
<dbReference type="InterPro" id="IPR052207">
    <property type="entry name" value="Max-like/E-box_TFs"/>
</dbReference>
<feature type="compositionally biased region" description="Low complexity" evidence="6">
    <location>
        <begin position="435"/>
        <end position="445"/>
    </location>
</feature>
<feature type="compositionally biased region" description="Basic and acidic residues" evidence="6">
    <location>
        <begin position="448"/>
        <end position="465"/>
    </location>
</feature>
<evidence type="ECO:0000313" key="8">
    <source>
        <dbReference type="EMBL" id="KAL1305094.1"/>
    </source>
</evidence>
<dbReference type="InterPro" id="IPR011598">
    <property type="entry name" value="bHLH_dom"/>
</dbReference>
<dbReference type="EMBL" id="JBFMKM010000007">
    <property type="protein sequence ID" value="KAL1305094.1"/>
    <property type="molecule type" value="Genomic_DNA"/>
</dbReference>
<evidence type="ECO:0000259" key="7">
    <source>
        <dbReference type="PROSITE" id="PS50888"/>
    </source>
</evidence>
<comment type="subcellular location">
    <subcellularLocation>
        <location evidence="1">Nucleus</location>
    </subcellularLocation>
</comment>
<gene>
    <name evidence="8" type="ORF">AAFC00_002027</name>
</gene>
<evidence type="ECO:0000313" key="9">
    <source>
        <dbReference type="Proteomes" id="UP001562354"/>
    </source>
</evidence>
<feature type="region of interest" description="Disordered" evidence="6">
    <location>
        <begin position="1"/>
        <end position="29"/>
    </location>
</feature>
<dbReference type="Pfam" id="PF00010">
    <property type="entry name" value="HLH"/>
    <property type="match status" value="1"/>
</dbReference>
<organism evidence="8 9">
    <name type="scientific">Neodothiora populina</name>
    <dbReference type="NCBI Taxonomy" id="2781224"/>
    <lineage>
        <taxon>Eukaryota</taxon>
        <taxon>Fungi</taxon>
        <taxon>Dikarya</taxon>
        <taxon>Ascomycota</taxon>
        <taxon>Pezizomycotina</taxon>
        <taxon>Dothideomycetes</taxon>
        <taxon>Dothideomycetidae</taxon>
        <taxon>Dothideales</taxon>
        <taxon>Dothioraceae</taxon>
        <taxon>Neodothiora</taxon>
    </lineage>
</organism>
<dbReference type="PANTHER" id="PTHR15741:SF27">
    <property type="entry name" value="TRANSCRIPTION FACTOR AP-4"/>
    <property type="match status" value="1"/>
</dbReference>
<reference evidence="8 9" key="1">
    <citation type="submission" date="2024-07" db="EMBL/GenBank/DDBJ databases">
        <title>Draft sequence of the Neodothiora populina.</title>
        <authorList>
            <person name="Drown D.D."/>
            <person name="Schuette U.S."/>
            <person name="Buechlein A.B."/>
            <person name="Rusch D.R."/>
            <person name="Winton L.W."/>
            <person name="Adams G.A."/>
        </authorList>
    </citation>
    <scope>NUCLEOTIDE SEQUENCE [LARGE SCALE GENOMIC DNA]</scope>
    <source>
        <strain evidence="8 9">CPC 39397</strain>
    </source>
</reference>
<comment type="caution">
    <text evidence="8">The sequence shown here is derived from an EMBL/GenBank/DDBJ whole genome shotgun (WGS) entry which is preliminary data.</text>
</comment>
<evidence type="ECO:0000256" key="4">
    <source>
        <dbReference type="ARBA" id="ARBA00023163"/>
    </source>
</evidence>
<keyword evidence="4" id="KW-0804">Transcription</keyword>
<feature type="compositionally biased region" description="Low complexity" evidence="6">
    <location>
        <begin position="387"/>
        <end position="399"/>
    </location>
</feature>
<proteinExistence type="predicted"/>
<feature type="domain" description="BHLH" evidence="7">
    <location>
        <begin position="453"/>
        <end position="504"/>
    </location>
</feature>
<keyword evidence="3" id="KW-0238">DNA-binding</keyword>
<evidence type="ECO:0000256" key="3">
    <source>
        <dbReference type="ARBA" id="ARBA00023125"/>
    </source>
</evidence>
<feature type="compositionally biased region" description="Polar residues" evidence="6">
    <location>
        <begin position="371"/>
        <end position="386"/>
    </location>
</feature>
<dbReference type="SMART" id="SM00353">
    <property type="entry name" value="HLH"/>
    <property type="match status" value="1"/>
</dbReference>
<name>A0ABR3PG39_9PEZI</name>
<dbReference type="PROSITE" id="PS50888">
    <property type="entry name" value="BHLH"/>
    <property type="match status" value="1"/>
</dbReference>
<feature type="compositionally biased region" description="Polar residues" evidence="6">
    <location>
        <begin position="246"/>
        <end position="266"/>
    </location>
</feature>
<evidence type="ECO:0000256" key="5">
    <source>
        <dbReference type="ARBA" id="ARBA00023242"/>
    </source>
</evidence>
<dbReference type="Proteomes" id="UP001562354">
    <property type="component" value="Unassembled WGS sequence"/>
</dbReference>
<evidence type="ECO:0000256" key="6">
    <source>
        <dbReference type="SAM" id="MobiDB-lite"/>
    </source>
</evidence>
<feature type="region of interest" description="Disordered" evidence="6">
    <location>
        <begin position="332"/>
        <end position="465"/>
    </location>
</feature>
<protein>
    <recommendedName>
        <fullName evidence="7">BHLH domain-containing protein</fullName>
    </recommendedName>
</protein>
<feature type="compositionally biased region" description="Polar residues" evidence="6">
    <location>
        <begin position="1"/>
        <end position="14"/>
    </location>
</feature>
<dbReference type="GeneID" id="95975729"/>
<evidence type="ECO:0000256" key="2">
    <source>
        <dbReference type="ARBA" id="ARBA00023015"/>
    </source>
</evidence>
<dbReference type="RefSeq" id="XP_069201368.1">
    <property type="nucleotide sequence ID" value="XM_069341297.1"/>
</dbReference>
<dbReference type="SUPFAM" id="SSF47459">
    <property type="entry name" value="HLH, helix-loop-helix DNA-binding domain"/>
    <property type="match status" value="1"/>
</dbReference>
<sequence>MAESNHAQQPSSHPNPFGYTIGPPEADLSQLRGQPILDDVLQTGLDQFFDSPDNNATTLLQNPAVTSYLDNPNFPFTFDANAPWGYHEPSMTNDSSHPYLQAYDSSLRQTQDNGDNLHVSSYDNHNPSTISMQQPPQDVLSGFGIEEDAPDDVLKAATKLFEYRSQKQAANTPLQRPALPSHNSVQEHLSSHEYRPPQSSHMRMPAPLQDYSTSQYNQSNGHFRTSIDSNAAYSPPANPSYMPARNSYSSQQPYQFGSDSNFNPNGYNGPYQGATDQHHMDFIRGIARYPGESGVPSAASSHPQSPVTSRQDGQFSTTQLYPYQVVKQKASAAAGATYRERPSPRKRRRTASGVAVDEPAPYAPRPEASPTVGNSNNASSPDVNGQSPGVASPSSADSVADGDDAPAAIVNTKNSLKRRKSSAADRSLRQQDSTDAAADAAAAAARKNLTEEQKRENHIKSEQKRRNIIKDGYKNLNDLVPNLKQGGFSKSATLTETVRELETLQAANEVAKQLVMRRLNLSKDELTALMDEA</sequence>
<dbReference type="Gene3D" id="4.10.280.10">
    <property type="entry name" value="Helix-loop-helix DNA-binding domain"/>
    <property type="match status" value="1"/>
</dbReference>